<dbReference type="Gene3D" id="2.60.40.180">
    <property type="entry name" value="Transthyretin/hydroxyisourate hydrolase domain"/>
    <property type="match status" value="1"/>
</dbReference>
<keyword evidence="6 8" id="KW-0378">Hydrolase</keyword>
<evidence type="ECO:0000259" key="9">
    <source>
        <dbReference type="Pfam" id="PF00576"/>
    </source>
</evidence>
<dbReference type="PANTHER" id="PTHR10395:SF7">
    <property type="entry name" value="5-HYDROXYISOURATE HYDROLASE"/>
    <property type="match status" value="1"/>
</dbReference>
<sequence>MSGISTHILDTSLGRPAAAVAVTLEQKIGDAWVFLSRQTTDGHGRVKQMLPDAKALEAAEYRLSFATGAYFAAFGVAGLYPVVEITFEVCSGGGHYHIPLLLTANGYSTYRGS</sequence>
<evidence type="ECO:0000256" key="5">
    <source>
        <dbReference type="ARBA" id="ARBA00022631"/>
    </source>
</evidence>
<dbReference type="InterPro" id="IPR023418">
    <property type="entry name" value="Thyroxine_BS"/>
</dbReference>
<dbReference type="PROSITE" id="PS00768">
    <property type="entry name" value="TRANSTHYRETIN_1"/>
    <property type="match status" value="1"/>
</dbReference>
<dbReference type="SUPFAM" id="SSF49472">
    <property type="entry name" value="Transthyretin (synonym: prealbumin)"/>
    <property type="match status" value="1"/>
</dbReference>
<evidence type="ECO:0000256" key="8">
    <source>
        <dbReference type="RuleBase" id="RU361270"/>
    </source>
</evidence>
<name>A0A841K0M0_9BACT</name>
<feature type="binding site" evidence="7">
    <location>
        <position position="7"/>
    </location>
    <ligand>
        <name>substrate</name>
    </ligand>
</feature>
<comment type="similarity">
    <text evidence="3 8">Belongs to the transthyretin family. 5-hydroxyisourate hydrolase subfamily.</text>
</comment>
<keyword evidence="5 8" id="KW-0659">Purine metabolism</keyword>
<dbReference type="InterPro" id="IPR000895">
    <property type="entry name" value="Transthyretin/HIU_hydrolase"/>
</dbReference>
<dbReference type="InterPro" id="IPR014306">
    <property type="entry name" value="Hydroxyisourate_hydrolase"/>
</dbReference>
<dbReference type="EC" id="3.5.2.17" evidence="8"/>
<dbReference type="GO" id="GO:0006144">
    <property type="term" value="P:purine nucleobase metabolic process"/>
    <property type="evidence" value="ECO:0007669"/>
    <property type="project" value="UniProtKB-KW"/>
</dbReference>
<dbReference type="PRINTS" id="PR00189">
    <property type="entry name" value="TRNSTHYRETIN"/>
</dbReference>
<evidence type="ECO:0000256" key="6">
    <source>
        <dbReference type="ARBA" id="ARBA00022801"/>
    </source>
</evidence>
<dbReference type="Pfam" id="PF00576">
    <property type="entry name" value="Transthyretin"/>
    <property type="match status" value="1"/>
</dbReference>
<dbReference type="NCBIfam" id="TIGR02962">
    <property type="entry name" value="hdxy_isourate"/>
    <property type="match status" value="1"/>
</dbReference>
<comment type="catalytic activity">
    <reaction evidence="1 8">
        <text>5-hydroxyisourate + H2O = 5-hydroxy-2-oxo-4-ureido-2,5-dihydro-1H-imidazole-5-carboxylate + H(+)</text>
        <dbReference type="Rhea" id="RHEA:23736"/>
        <dbReference type="ChEBI" id="CHEBI:15377"/>
        <dbReference type="ChEBI" id="CHEBI:15378"/>
        <dbReference type="ChEBI" id="CHEBI:18072"/>
        <dbReference type="ChEBI" id="CHEBI:58639"/>
        <dbReference type="EC" id="3.5.2.17"/>
    </reaction>
</comment>
<dbReference type="AlphaFoldDB" id="A0A841K0M0"/>
<evidence type="ECO:0000313" key="10">
    <source>
        <dbReference type="EMBL" id="MBB6146137.1"/>
    </source>
</evidence>
<dbReference type="PANTHER" id="PTHR10395">
    <property type="entry name" value="URICASE AND TRANSTHYRETIN-RELATED"/>
    <property type="match status" value="1"/>
</dbReference>
<dbReference type="OrthoDB" id="9792386at2"/>
<feature type="domain" description="Transthyretin/hydroxyisourate hydrolase" evidence="9">
    <location>
        <begin position="4"/>
        <end position="112"/>
    </location>
</feature>
<reference evidence="10 11" key="1">
    <citation type="submission" date="2020-08" db="EMBL/GenBank/DDBJ databases">
        <title>Genomic Encyclopedia of Type Strains, Phase IV (KMG-IV): sequencing the most valuable type-strain genomes for metagenomic binning, comparative biology and taxonomic classification.</title>
        <authorList>
            <person name="Goeker M."/>
        </authorList>
    </citation>
    <scope>NUCLEOTIDE SEQUENCE [LARGE SCALE GENOMIC DNA]</scope>
    <source>
        <strain evidence="10 11">DSM 103733</strain>
    </source>
</reference>
<accession>A0A841K0M0</accession>
<dbReference type="GO" id="GO:0033971">
    <property type="term" value="F:hydroxyisourate hydrolase activity"/>
    <property type="evidence" value="ECO:0007669"/>
    <property type="project" value="UniProtKB-EC"/>
</dbReference>
<organism evidence="10 11">
    <name type="scientific">Silvibacterium bohemicum</name>
    <dbReference type="NCBI Taxonomy" id="1577686"/>
    <lineage>
        <taxon>Bacteria</taxon>
        <taxon>Pseudomonadati</taxon>
        <taxon>Acidobacteriota</taxon>
        <taxon>Terriglobia</taxon>
        <taxon>Terriglobales</taxon>
        <taxon>Acidobacteriaceae</taxon>
        <taxon>Silvibacterium</taxon>
    </lineage>
</organism>
<proteinExistence type="inferred from homology"/>
<keyword evidence="11" id="KW-1185">Reference proteome</keyword>
<comment type="subunit">
    <text evidence="4 8">Homotetramer.</text>
</comment>
<gene>
    <name evidence="10" type="ORF">HNQ77_004109</name>
</gene>
<evidence type="ECO:0000256" key="3">
    <source>
        <dbReference type="ARBA" id="ARBA00009850"/>
    </source>
</evidence>
<evidence type="ECO:0000256" key="1">
    <source>
        <dbReference type="ARBA" id="ARBA00001043"/>
    </source>
</evidence>
<dbReference type="CDD" id="cd05822">
    <property type="entry name" value="TLP_HIUase"/>
    <property type="match status" value="1"/>
</dbReference>
<feature type="binding site" evidence="7">
    <location>
        <position position="110"/>
    </location>
    <ligand>
        <name>substrate</name>
    </ligand>
</feature>
<dbReference type="InterPro" id="IPR036817">
    <property type="entry name" value="Transthyretin/HIU_hydrolase_sf"/>
</dbReference>
<protein>
    <recommendedName>
        <fullName evidence="8">5-hydroxyisourate hydrolase</fullName>
        <shortName evidence="8">HIU hydrolase</shortName>
        <shortName evidence="8">HIUHase</shortName>
        <ecNumber evidence="8">3.5.2.17</ecNumber>
    </recommendedName>
</protein>
<evidence type="ECO:0000256" key="7">
    <source>
        <dbReference type="PIRSR" id="PIRSR600895-51"/>
    </source>
</evidence>
<comment type="caution">
    <text evidence="10">The sequence shown here is derived from an EMBL/GenBank/DDBJ whole genome shotgun (WGS) entry which is preliminary data.</text>
</comment>
<evidence type="ECO:0000256" key="2">
    <source>
        <dbReference type="ARBA" id="ARBA00002704"/>
    </source>
</evidence>
<dbReference type="Proteomes" id="UP000538666">
    <property type="component" value="Unassembled WGS sequence"/>
</dbReference>
<comment type="function">
    <text evidence="2">Catalyzes the hydrolysis of 5-hydroxyisourate (HIU) to 2-oxo-4-hydroxy-4-carboxy-5-ureidoimidazoline (OHCU).</text>
</comment>
<feature type="binding site" evidence="7">
    <location>
        <position position="45"/>
    </location>
    <ligand>
        <name>substrate</name>
    </ligand>
</feature>
<dbReference type="InterPro" id="IPR023416">
    <property type="entry name" value="Transthyretin/HIU_hydrolase_d"/>
</dbReference>
<evidence type="ECO:0000313" key="11">
    <source>
        <dbReference type="Proteomes" id="UP000538666"/>
    </source>
</evidence>
<dbReference type="EMBL" id="JACHEK010000009">
    <property type="protein sequence ID" value="MBB6146137.1"/>
    <property type="molecule type" value="Genomic_DNA"/>
</dbReference>
<evidence type="ECO:0000256" key="4">
    <source>
        <dbReference type="ARBA" id="ARBA00011881"/>
    </source>
</evidence>